<reference evidence="11 12" key="1">
    <citation type="journal article" date="2008" name="Nature">
        <title>The genome of the choanoflagellate Monosiga brevicollis and the origin of metazoans.</title>
        <authorList>
            <consortium name="JGI Sequencing"/>
            <person name="King N."/>
            <person name="Westbrook M.J."/>
            <person name="Young S.L."/>
            <person name="Kuo A."/>
            <person name="Abedin M."/>
            <person name="Chapman J."/>
            <person name="Fairclough S."/>
            <person name="Hellsten U."/>
            <person name="Isogai Y."/>
            <person name="Letunic I."/>
            <person name="Marr M."/>
            <person name="Pincus D."/>
            <person name="Putnam N."/>
            <person name="Rokas A."/>
            <person name="Wright K.J."/>
            <person name="Zuzow R."/>
            <person name="Dirks W."/>
            <person name="Good M."/>
            <person name="Goodstein D."/>
            <person name="Lemons D."/>
            <person name="Li W."/>
            <person name="Lyons J.B."/>
            <person name="Morris A."/>
            <person name="Nichols S."/>
            <person name="Richter D.J."/>
            <person name="Salamov A."/>
            <person name="Bork P."/>
            <person name="Lim W.A."/>
            <person name="Manning G."/>
            <person name="Miller W.T."/>
            <person name="McGinnis W."/>
            <person name="Shapiro H."/>
            <person name="Tjian R."/>
            <person name="Grigoriev I.V."/>
            <person name="Rokhsar D."/>
        </authorList>
    </citation>
    <scope>NUCLEOTIDE SEQUENCE [LARGE SCALE GENOMIC DNA]</scope>
    <source>
        <strain evidence="12">MX1 / ATCC 50154</strain>
    </source>
</reference>
<dbReference type="GO" id="GO:0071913">
    <property type="term" value="F:citrate secondary active transmembrane transporter activity"/>
    <property type="evidence" value="ECO:0000318"/>
    <property type="project" value="GO_Central"/>
</dbReference>
<dbReference type="SUPFAM" id="SSF103506">
    <property type="entry name" value="Mitochondrial carrier"/>
    <property type="match status" value="1"/>
</dbReference>
<dbReference type="AlphaFoldDB" id="A9VDC5"/>
<dbReference type="GO" id="GO:0006843">
    <property type="term" value="P:mitochondrial citrate transmembrane transport"/>
    <property type="evidence" value="ECO:0000318"/>
    <property type="project" value="GO_Central"/>
</dbReference>
<evidence type="ECO:0000256" key="2">
    <source>
        <dbReference type="ARBA" id="ARBA00006375"/>
    </source>
</evidence>
<evidence type="ECO:0000256" key="10">
    <source>
        <dbReference type="RuleBase" id="RU000488"/>
    </source>
</evidence>
<keyword evidence="6" id="KW-1133">Transmembrane helix</keyword>
<keyword evidence="5" id="KW-0677">Repeat</keyword>
<dbReference type="InParanoid" id="A9VDC5"/>
<keyword evidence="7" id="KW-0496">Mitochondrion</keyword>
<dbReference type="PANTHER" id="PTHR45788:SF4">
    <property type="entry name" value="TRICARBOXYLATE TRANSPORT PROTEIN, MITOCHONDRIAL"/>
    <property type="match status" value="1"/>
</dbReference>
<dbReference type="Pfam" id="PF00153">
    <property type="entry name" value="Mito_carr"/>
    <property type="match status" value="2"/>
</dbReference>
<accession>A9VDC5</accession>
<evidence type="ECO:0000256" key="3">
    <source>
        <dbReference type="ARBA" id="ARBA00022448"/>
    </source>
</evidence>
<comment type="similarity">
    <text evidence="2 10">Belongs to the mitochondrial carrier (TC 2.A.29) family.</text>
</comment>
<evidence type="ECO:0000256" key="5">
    <source>
        <dbReference type="ARBA" id="ARBA00022737"/>
    </source>
</evidence>
<evidence type="ECO:0008006" key="13">
    <source>
        <dbReference type="Google" id="ProtNLM"/>
    </source>
</evidence>
<evidence type="ECO:0000256" key="7">
    <source>
        <dbReference type="ARBA" id="ARBA00023128"/>
    </source>
</evidence>
<dbReference type="GO" id="GO:0005739">
    <property type="term" value="C:mitochondrion"/>
    <property type="evidence" value="ECO:0000318"/>
    <property type="project" value="GO_Central"/>
</dbReference>
<dbReference type="InterPro" id="IPR049563">
    <property type="entry name" value="TXTP-like"/>
</dbReference>
<dbReference type="Proteomes" id="UP000001357">
    <property type="component" value="Unassembled WGS sequence"/>
</dbReference>
<proteinExistence type="inferred from homology"/>
<dbReference type="EMBL" id="CH991587">
    <property type="protein sequence ID" value="EDQ84451.1"/>
    <property type="molecule type" value="Genomic_DNA"/>
</dbReference>
<evidence type="ECO:0000313" key="11">
    <source>
        <dbReference type="EMBL" id="EDQ84451.1"/>
    </source>
</evidence>
<dbReference type="KEGG" id="mbr:MONBRDRAFT_30221"/>
<keyword evidence="3 10" id="KW-0813">Transport</keyword>
<comment type="subcellular location">
    <subcellularLocation>
        <location evidence="1">Mitochondrion membrane</location>
        <topology evidence="1">Multi-pass membrane protein</topology>
    </subcellularLocation>
</comment>
<dbReference type="GeneID" id="5895996"/>
<dbReference type="GO" id="GO:0031966">
    <property type="term" value="C:mitochondrial membrane"/>
    <property type="evidence" value="ECO:0007669"/>
    <property type="project" value="UniProtKB-SubCell"/>
</dbReference>
<evidence type="ECO:0000256" key="9">
    <source>
        <dbReference type="PROSITE-ProRule" id="PRU00282"/>
    </source>
</evidence>
<gene>
    <name evidence="11" type="ORF">MONBRDRAFT_30221</name>
</gene>
<keyword evidence="4 9" id="KW-0812">Transmembrane</keyword>
<sequence length="203" mass="22156">MTWARAAIFYGSDFGRKHLTEAGAPKAVAVVLPPLALSIGVQIVNMPLVRCSIMLQDPASPHSSVLAIGRDIVHRRGYAGLWHGLSAGIAKTVPKYVTAVLVKQAMDRSLAPVNKEQDRLGWLVRSAKKAVVAGTAGAILTNPFDVIRNHMFRTDLGMVPAIRSLYQTEGPRFVWRGVAKNMIAVAIPVTVTIFLTDIFEQWM</sequence>
<dbReference type="RefSeq" id="XP_001750746.1">
    <property type="nucleotide sequence ID" value="XM_001750694.1"/>
</dbReference>
<dbReference type="Gene3D" id="1.50.40.10">
    <property type="entry name" value="Mitochondrial carrier domain"/>
    <property type="match status" value="1"/>
</dbReference>
<evidence type="ECO:0000313" key="12">
    <source>
        <dbReference type="Proteomes" id="UP000001357"/>
    </source>
</evidence>
<keyword evidence="12" id="KW-1185">Reference proteome</keyword>
<evidence type="ECO:0000256" key="8">
    <source>
        <dbReference type="ARBA" id="ARBA00023136"/>
    </source>
</evidence>
<keyword evidence="8 9" id="KW-0472">Membrane</keyword>
<dbReference type="PANTHER" id="PTHR45788">
    <property type="entry name" value="SUCCINATE/FUMARATE MITOCHONDRIAL TRANSPORTER-RELATED"/>
    <property type="match status" value="1"/>
</dbReference>
<evidence type="ECO:0000256" key="6">
    <source>
        <dbReference type="ARBA" id="ARBA00022989"/>
    </source>
</evidence>
<dbReference type="eggNOG" id="ENOG502RYD4">
    <property type="taxonomic scope" value="Eukaryota"/>
</dbReference>
<evidence type="ECO:0000256" key="1">
    <source>
        <dbReference type="ARBA" id="ARBA00004225"/>
    </source>
</evidence>
<organism evidence="11 12">
    <name type="scientific">Monosiga brevicollis</name>
    <name type="common">Choanoflagellate</name>
    <dbReference type="NCBI Taxonomy" id="81824"/>
    <lineage>
        <taxon>Eukaryota</taxon>
        <taxon>Choanoflagellata</taxon>
        <taxon>Craspedida</taxon>
        <taxon>Salpingoecidae</taxon>
        <taxon>Monosiga</taxon>
    </lineage>
</organism>
<dbReference type="OMA" id="RNHMFRT"/>
<name>A9VDC5_MONBE</name>
<protein>
    <recommendedName>
        <fullName evidence="13">Mitochondrial carrier protein</fullName>
    </recommendedName>
</protein>
<dbReference type="InterPro" id="IPR023395">
    <property type="entry name" value="MCP_dom_sf"/>
</dbReference>
<evidence type="ECO:0000256" key="4">
    <source>
        <dbReference type="ARBA" id="ARBA00022692"/>
    </source>
</evidence>
<dbReference type="PROSITE" id="PS50920">
    <property type="entry name" value="SOLCAR"/>
    <property type="match status" value="1"/>
</dbReference>
<dbReference type="InterPro" id="IPR018108">
    <property type="entry name" value="MCP_transmembrane"/>
</dbReference>
<feature type="repeat" description="Solcar" evidence="9">
    <location>
        <begin position="121"/>
        <end position="202"/>
    </location>
</feature>